<keyword evidence="1" id="KW-0677">Repeat</keyword>
<proteinExistence type="predicted"/>
<evidence type="ECO:0000313" key="4">
    <source>
        <dbReference type="Proteomes" id="UP000222542"/>
    </source>
</evidence>
<dbReference type="EMBL" id="AYRZ02000009">
    <property type="protein sequence ID" value="PHT72699.1"/>
    <property type="molecule type" value="Genomic_DNA"/>
</dbReference>
<dbReference type="NCBIfam" id="TIGR00756">
    <property type="entry name" value="PPR"/>
    <property type="match status" value="1"/>
</dbReference>
<dbReference type="GO" id="GO:0003723">
    <property type="term" value="F:RNA binding"/>
    <property type="evidence" value="ECO:0007669"/>
    <property type="project" value="InterPro"/>
</dbReference>
<evidence type="ECO:0008006" key="5">
    <source>
        <dbReference type="Google" id="ProtNLM"/>
    </source>
</evidence>
<dbReference type="PANTHER" id="PTHR47926">
    <property type="entry name" value="PENTATRICOPEPTIDE REPEAT-CONTAINING PROTEIN"/>
    <property type="match status" value="1"/>
</dbReference>
<dbReference type="InterPro" id="IPR046960">
    <property type="entry name" value="PPR_At4g14850-like_plant"/>
</dbReference>
<dbReference type="STRING" id="4072.A0A2G2YSI4"/>
<dbReference type="Pfam" id="PF13041">
    <property type="entry name" value="PPR_2"/>
    <property type="match status" value="1"/>
</dbReference>
<accession>A0A2G2YSI4</accession>
<evidence type="ECO:0000313" key="3">
    <source>
        <dbReference type="EMBL" id="PHT72699.1"/>
    </source>
</evidence>
<keyword evidence="4" id="KW-1185">Reference proteome</keyword>
<gene>
    <name evidence="3" type="ORF">T459_23484</name>
</gene>
<dbReference type="InterPro" id="IPR011990">
    <property type="entry name" value="TPR-like_helical_dom_sf"/>
</dbReference>
<dbReference type="InterPro" id="IPR002885">
    <property type="entry name" value="PPR_rpt"/>
</dbReference>
<reference evidence="3 4" key="2">
    <citation type="journal article" date="2017" name="Genome Biol.">
        <title>New reference genome sequences of hot pepper reveal the massive evolution of plant disease-resistance genes by retroduplication.</title>
        <authorList>
            <person name="Kim S."/>
            <person name="Park J."/>
            <person name="Yeom S.I."/>
            <person name="Kim Y.M."/>
            <person name="Seo E."/>
            <person name="Kim K.T."/>
            <person name="Kim M.S."/>
            <person name="Lee J.M."/>
            <person name="Cheong K."/>
            <person name="Shin H.S."/>
            <person name="Kim S.B."/>
            <person name="Han K."/>
            <person name="Lee J."/>
            <person name="Park M."/>
            <person name="Lee H.A."/>
            <person name="Lee H.Y."/>
            <person name="Lee Y."/>
            <person name="Oh S."/>
            <person name="Lee J.H."/>
            <person name="Choi E."/>
            <person name="Choi E."/>
            <person name="Lee S.E."/>
            <person name="Jeon J."/>
            <person name="Kim H."/>
            <person name="Choi G."/>
            <person name="Song H."/>
            <person name="Lee J."/>
            <person name="Lee S.C."/>
            <person name="Kwon J.K."/>
            <person name="Lee H.Y."/>
            <person name="Koo N."/>
            <person name="Hong Y."/>
            <person name="Kim R.W."/>
            <person name="Kang W.H."/>
            <person name="Huh J.H."/>
            <person name="Kang B.C."/>
            <person name="Yang T.J."/>
            <person name="Lee Y.H."/>
            <person name="Bennetzen J.L."/>
            <person name="Choi D."/>
        </authorList>
    </citation>
    <scope>NUCLEOTIDE SEQUENCE [LARGE SCALE GENOMIC DNA]</scope>
    <source>
        <strain evidence="4">cv. CM334</strain>
    </source>
</reference>
<dbReference type="AlphaFoldDB" id="A0A2G2YSI4"/>
<sequence length="136" mass="15709">MVLDCSNLPRTDGFGLSKQVHRYGLRVDDRRTYTNNALMSMYAKLGRVDNATAIFELFADRDIVSWNTIISFFSQNDQFQEALDNFRVMIQEEIKTDEVTISIVVPSCSHLAFLDVGKKIHYYVLKIELCNKQSFN</sequence>
<dbReference type="OMA" id="TIRNHSK"/>
<reference evidence="3 4" key="1">
    <citation type="journal article" date="2014" name="Nat. Genet.">
        <title>Genome sequence of the hot pepper provides insights into the evolution of pungency in Capsicum species.</title>
        <authorList>
            <person name="Kim S."/>
            <person name="Park M."/>
            <person name="Yeom S.I."/>
            <person name="Kim Y.M."/>
            <person name="Lee J.M."/>
            <person name="Lee H.A."/>
            <person name="Seo E."/>
            <person name="Choi J."/>
            <person name="Cheong K."/>
            <person name="Kim K.T."/>
            <person name="Jung K."/>
            <person name="Lee G.W."/>
            <person name="Oh S.K."/>
            <person name="Bae C."/>
            <person name="Kim S.B."/>
            <person name="Lee H.Y."/>
            <person name="Kim S.Y."/>
            <person name="Kim M.S."/>
            <person name="Kang B.C."/>
            <person name="Jo Y.D."/>
            <person name="Yang H.B."/>
            <person name="Jeong H.J."/>
            <person name="Kang W.H."/>
            <person name="Kwon J.K."/>
            <person name="Shin C."/>
            <person name="Lim J.Y."/>
            <person name="Park J.H."/>
            <person name="Huh J.H."/>
            <person name="Kim J.S."/>
            <person name="Kim B.D."/>
            <person name="Cohen O."/>
            <person name="Paran I."/>
            <person name="Suh M.C."/>
            <person name="Lee S.B."/>
            <person name="Kim Y.K."/>
            <person name="Shin Y."/>
            <person name="Noh S.J."/>
            <person name="Park J."/>
            <person name="Seo Y.S."/>
            <person name="Kwon S.Y."/>
            <person name="Kim H.A."/>
            <person name="Park J.M."/>
            <person name="Kim H.J."/>
            <person name="Choi S.B."/>
            <person name="Bosland P.W."/>
            <person name="Reeves G."/>
            <person name="Jo S.H."/>
            <person name="Lee B.W."/>
            <person name="Cho H.T."/>
            <person name="Choi H.S."/>
            <person name="Lee M.S."/>
            <person name="Yu Y."/>
            <person name="Do Choi Y."/>
            <person name="Park B.S."/>
            <person name="van Deynze A."/>
            <person name="Ashrafi H."/>
            <person name="Hill T."/>
            <person name="Kim W.T."/>
            <person name="Pai H.S."/>
            <person name="Ahn H.K."/>
            <person name="Yeam I."/>
            <person name="Giovannoni J.J."/>
            <person name="Rose J.K."/>
            <person name="Sorensen I."/>
            <person name="Lee S.J."/>
            <person name="Kim R.W."/>
            <person name="Choi I.Y."/>
            <person name="Choi B.S."/>
            <person name="Lim J.S."/>
            <person name="Lee Y.H."/>
            <person name="Choi D."/>
        </authorList>
    </citation>
    <scope>NUCLEOTIDE SEQUENCE [LARGE SCALE GENOMIC DNA]</scope>
    <source>
        <strain evidence="4">cv. CM334</strain>
    </source>
</reference>
<dbReference type="PANTHER" id="PTHR47926:SF347">
    <property type="entry name" value="PENTATRICOPEPTIDE REPEAT-CONTAINING PROTEIN"/>
    <property type="match status" value="1"/>
</dbReference>
<dbReference type="GO" id="GO:0009451">
    <property type="term" value="P:RNA modification"/>
    <property type="evidence" value="ECO:0007669"/>
    <property type="project" value="InterPro"/>
</dbReference>
<protein>
    <recommendedName>
        <fullName evidence="5">Pentatricopeptide repeat-containing protein</fullName>
    </recommendedName>
</protein>
<evidence type="ECO:0000256" key="2">
    <source>
        <dbReference type="PROSITE-ProRule" id="PRU00708"/>
    </source>
</evidence>
<feature type="repeat" description="PPR" evidence="2">
    <location>
        <begin position="62"/>
        <end position="96"/>
    </location>
</feature>
<dbReference type="Gene3D" id="1.25.40.10">
    <property type="entry name" value="Tetratricopeptide repeat domain"/>
    <property type="match status" value="1"/>
</dbReference>
<organism evidence="3 4">
    <name type="scientific">Capsicum annuum</name>
    <name type="common">Capsicum pepper</name>
    <dbReference type="NCBI Taxonomy" id="4072"/>
    <lineage>
        <taxon>Eukaryota</taxon>
        <taxon>Viridiplantae</taxon>
        <taxon>Streptophyta</taxon>
        <taxon>Embryophyta</taxon>
        <taxon>Tracheophyta</taxon>
        <taxon>Spermatophyta</taxon>
        <taxon>Magnoliopsida</taxon>
        <taxon>eudicotyledons</taxon>
        <taxon>Gunneridae</taxon>
        <taxon>Pentapetalae</taxon>
        <taxon>asterids</taxon>
        <taxon>lamiids</taxon>
        <taxon>Solanales</taxon>
        <taxon>Solanaceae</taxon>
        <taxon>Solanoideae</taxon>
        <taxon>Capsiceae</taxon>
        <taxon>Capsicum</taxon>
    </lineage>
</organism>
<dbReference type="PROSITE" id="PS51375">
    <property type="entry name" value="PPR"/>
    <property type="match status" value="1"/>
</dbReference>
<dbReference type="FunFam" id="1.25.40.10:FF:000361">
    <property type="entry name" value="Pentatricopeptide repeat-containing protein chloroplastic"/>
    <property type="match status" value="1"/>
</dbReference>
<evidence type="ECO:0000256" key="1">
    <source>
        <dbReference type="ARBA" id="ARBA00022737"/>
    </source>
</evidence>
<name>A0A2G2YSI4_CAPAN</name>
<dbReference type="Gramene" id="PHT72699">
    <property type="protein sequence ID" value="PHT72699"/>
    <property type="gene ID" value="T459_23484"/>
</dbReference>
<dbReference type="Pfam" id="PF01535">
    <property type="entry name" value="PPR"/>
    <property type="match status" value="1"/>
</dbReference>
<dbReference type="Proteomes" id="UP000222542">
    <property type="component" value="Unassembled WGS sequence"/>
</dbReference>
<comment type="caution">
    <text evidence="3">The sequence shown here is derived from an EMBL/GenBank/DDBJ whole genome shotgun (WGS) entry which is preliminary data.</text>
</comment>